<feature type="transmembrane region" description="Helical" evidence="9">
    <location>
        <begin position="95"/>
        <end position="118"/>
    </location>
</feature>
<feature type="transmembrane region" description="Helical" evidence="9">
    <location>
        <begin position="29"/>
        <end position="48"/>
    </location>
</feature>
<evidence type="ECO:0000256" key="3">
    <source>
        <dbReference type="ARBA" id="ARBA00022989"/>
    </source>
</evidence>
<dbReference type="GO" id="GO:0016020">
    <property type="term" value="C:membrane"/>
    <property type="evidence" value="ECO:0007669"/>
    <property type="project" value="UniProtKB-SubCell"/>
</dbReference>
<feature type="transmembrane region" description="Helical" evidence="9">
    <location>
        <begin position="130"/>
        <end position="151"/>
    </location>
</feature>
<evidence type="ECO:0000256" key="5">
    <source>
        <dbReference type="ARBA" id="ARBA00023288"/>
    </source>
</evidence>
<comment type="subcellular location">
    <subcellularLocation>
        <location evidence="1">Membrane</location>
        <topology evidence="1">Multi-pass membrane protein</topology>
    </subcellularLocation>
</comment>
<dbReference type="AlphaFoldDB" id="A0AAV7CG60"/>
<name>A0AAV7CG60_ENGPU</name>
<dbReference type="GO" id="GO:0019911">
    <property type="term" value="F:structural constituent of myelin sheath"/>
    <property type="evidence" value="ECO:0007669"/>
    <property type="project" value="TreeGrafter"/>
</dbReference>
<accession>A0AAV7CG60</accession>
<comment type="similarity">
    <text evidence="6">Belongs to the MAL family.</text>
</comment>
<evidence type="ECO:0000256" key="8">
    <source>
        <dbReference type="PROSITE-ProRule" id="PRU00581"/>
    </source>
</evidence>
<evidence type="ECO:0000313" key="11">
    <source>
        <dbReference type="EMBL" id="KAG8583724.1"/>
    </source>
</evidence>
<dbReference type="EMBL" id="WNYA01000003">
    <property type="protein sequence ID" value="KAG8583724.1"/>
    <property type="molecule type" value="Genomic_DNA"/>
</dbReference>
<comment type="caution">
    <text evidence="11">The sequence shown here is derived from an EMBL/GenBank/DDBJ whole genome shotgun (WGS) entry which is preliminary data.</text>
</comment>
<dbReference type="InterPro" id="IPR013295">
    <property type="entry name" value="MAL"/>
</dbReference>
<keyword evidence="12" id="KW-1185">Reference proteome</keyword>
<evidence type="ECO:0000313" key="12">
    <source>
        <dbReference type="Proteomes" id="UP000824782"/>
    </source>
</evidence>
<dbReference type="PROSITE" id="PS51225">
    <property type="entry name" value="MARVEL"/>
    <property type="match status" value="1"/>
</dbReference>
<organism evidence="11 12">
    <name type="scientific">Engystomops pustulosus</name>
    <name type="common">Tungara frog</name>
    <name type="synonym">Physalaemus pustulosus</name>
    <dbReference type="NCBI Taxonomy" id="76066"/>
    <lineage>
        <taxon>Eukaryota</taxon>
        <taxon>Metazoa</taxon>
        <taxon>Chordata</taxon>
        <taxon>Craniata</taxon>
        <taxon>Vertebrata</taxon>
        <taxon>Euteleostomi</taxon>
        <taxon>Amphibia</taxon>
        <taxon>Batrachia</taxon>
        <taxon>Anura</taxon>
        <taxon>Neobatrachia</taxon>
        <taxon>Hyloidea</taxon>
        <taxon>Leptodactylidae</taxon>
        <taxon>Leiuperinae</taxon>
        <taxon>Engystomops</taxon>
    </lineage>
</organism>
<dbReference type="Pfam" id="PF01284">
    <property type="entry name" value="MARVEL"/>
    <property type="match status" value="1"/>
</dbReference>
<dbReference type="PANTHER" id="PTHR22776">
    <property type="entry name" value="MARVEL-CONTAINING POTENTIAL LIPID RAFT-ASSOCIATED PROTEIN"/>
    <property type="match status" value="1"/>
</dbReference>
<protein>
    <recommendedName>
        <fullName evidence="7">Myelin and lymphocyte protein</fullName>
    </recommendedName>
</protein>
<evidence type="ECO:0000256" key="7">
    <source>
        <dbReference type="ARBA" id="ARBA00039981"/>
    </source>
</evidence>
<gene>
    <name evidence="11" type="ORF">GDO81_008520</name>
</gene>
<proteinExistence type="inferred from homology"/>
<evidence type="ECO:0000256" key="9">
    <source>
        <dbReference type="SAM" id="Phobius"/>
    </source>
</evidence>
<reference evidence="11" key="1">
    <citation type="thesis" date="2020" institute="ProQuest LLC" country="789 East Eisenhower Parkway, Ann Arbor, MI, USA">
        <title>Comparative Genomics and Chromosome Evolution.</title>
        <authorList>
            <person name="Mudd A.B."/>
        </authorList>
    </citation>
    <scope>NUCLEOTIDE SEQUENCE</scope>
    <source>
        <strain evidence="11">237g6f4</strain>
        <tissue evidence="11">Blood</tissue>
    </source>
</reference>
<keyword evidence="5" id="KW-0449">Lipoprotein</keyword>
<evidence type="ECO:0000256" key="2">
    <source>
        <dbReference type="ARBA" id="ARBA00022692"/>
    </source>
</evidence>
<keyword evidence="3 9" id="KW-1133">Transmembrane helix</keyword>
<dbReference type="PRINTS" id="PR01884">
    <property type="entry name" value="MALPROTEIN"/>
</dbReference>
<feature type="domain" description="MARVEL" evidence="10">
    <location>
        <begin position="22"/>
        <end position="155"/>
    </location>
</feature>
<evidence type="ECO:0000259" key="10">
    <source>
        <dbReference type="PROSITE" id="PS51225"/>
    </source>
</evidence>
<evidence type="ECO:0000256" key="4">
    <source>
        <dbReference type="ARBA" id="ARBA00023136"/>
    </source>
</evidence>
<dbReference type="GO" id="GO:0042552">
    <property type="term" value="P:myelination"/>
    <property type="evidence" value="ECO:0007669"/>
    <property type="project" value="TreeGrafter"/>
</dbReference>
<dbReference type="Proteomes" id="UP000824782">
    <property type="component" value="Unassembled WGS sequence"/>
</dbReference>
<dbReference type="InterPro" id="IPR008253">
    <property type="entry name" value="Marvel"/>
</dbReference>
<dbReference type="InterPro" id="IPR050578">
    <property type="entry name" value="MARVEL-CKLF_proteins"/>
</dbReference>
<keyword evidence="4 8" id="KW-0472">Membrane</keyword>
<feature type="transmembrane region" description="Helical" evidence="9">
    <location>
        <begin position="60"/>
        <end position="83"/>
    </location>
</feature>
<keyword evidence="2 8" id="KW-0812">Transmembrane</keyword>
<sequence>MASTNTAPVYGEVSSLPSGLKTFSTFPDLLMILEFVFGGLVWILVASTTLPGGLSLLQGWVMFVSVTLFVFTTILLFMYIVGVHGGKATWTTLDAFYHYTASLMYLSASVLQASATISTQGLGKIYQENIAAVVFSFVVTLVYVIHAVASLKRWKRSV</sequence>
<dbReference type="PANTHER" id="PTHR22776:SF12">
    <property type="entry name" value="MYELIN AND LYMPHOCYTE PROTEIN"/>
    <property type="match status" value="1"/>
</dbReference>
<evidence type="ECO:0000256" key="6">
    <source>
        <dbReference type="ARBA" id="ARBA00034721"/>
    </source>
</evidence>
<evidence type="ECO:0000256" key="1">
    <source>
        <dbReference type="ARBA" id="ARBA00004141"/>
    </source>
</evidence>